<accession>A0A1W0B967</accession>
<sequence length="269" mass="28612">MPRFEPHPERRPAIIAGASSGIGAATAVALAELGHPVALGARRVGICDELAEKIRADGGTAFAHRLDVTDQESVTAFVAAAEEAIGPTEILVSGAGDIEFGLIQEMDPELFLHQVTVHLVGQHRMVHAVLPGMMQRRRGDVVLISSDCAPTPRPRNGAYSAAKAGVEAMGQQLRMELEGTGIRASLVRPGPTVTGMGMNATPEVVGPLLEDWQKWGFARHPYMLRASDLAAAVTAVVSTPRGAHLVLVEVQPEAPLRPPPEPEERKDHP</sequence>
<dbReference type="OrthoDB" id="9775296at2"/>
<name>A0A1W0B967_9NOCA</name>
<dbReference type="Proteomes" id="UP000188836">
    <property type="component" value="Unassembled WGS sequence"/>
</dbReference>
<dbReference type="PROSITE" id="PS00061">
    <property type="entry name" value="ADH_SHORT"/>
    <property type="match status" value="1"/>
</dbReference>
<reference evidence="4 5" key="1">
    <citation type="journal article" date="2016" name="Antonie Van Leeuwenhoek">
        <title>Nocardia donostiensis sp. nov., isolated from human respiratory specimens.</title>
        <authorList>
            <person name="Ercibengoa M."/>
            <person name="Bell M."/>
            <person name="Marimon J.M."/>
            <person name="Humrighouse B."/>
            <person name="Klenk H.P."/>
            <person name="Potter G."/>
            <person name="Perez-Trallero E."/>
        </authorList>
    </citation>
    <scope>NUCLEOTIDE SEQUENCE [LARGE SCALE GENOMIC DNA]</scope>
    <source>
        <strain evidence="4 5">X1655</strain>
    </source>
</reference>
<gene>
    <name evidence="4" type="ORF">B0T46_02260</name>
</gene>
<evidence type="ECO:0000313" key="5">
    <source>
        <dbReference type="Proteomes" id="UP000188836"/>
    </source>
</evidence>
<dbReference type="GO" id="GO:0016491">
    <property type="term" value="F:oxidoreductase activity"/>
    <property type="evidence" value="ECO:0007669"/>
    <property type="project" value="UniProtKB-KW"/>
</dbReference>
<proteinExistence type="inferred from homology"/>
<keyword evidence="5" id="KW-1185">Reference proteome</keyword>
<dbReference type="RefSeq" id="WP_077114697.1">
    <property type="nucleotide sequence ID" value="NZ_MUKP01000025.1"/>
</dbReference>
<keyword evidence="2" id="KW-0560">Oxidoreductase</keyword>
<dbReference type="PANTHER" id="PTHR44196:SF1">
    <property type="entry name" value="DEHYDROGENASE_REDUCTASE SDR FAMILY MEMBER 7B"/>
    <property type="match status" value="1"/>
</dbReference>
<evidence type="ECO:0000256" key="1">
    <source>
        <dbReference type="ARBA" id="ARBA00006484"/>
    </source>
</evidence>
<dbReference type="EMBL" id="MUMY01000001">
    <property type="protein sequence ID" value="ONM50716.1"/>
    <property type="molecule type" value="Genomic_DNA"/>
</dbReference>
<dbReference type="PANTHER" id="PTHR44196">
    <property type="entry name" value="DEHYDROGENASE/REDUCTASE SDR FAMILY MEMBER 7B"/>
    <property type="match status" value="1"/>
</dbReference>
<dbReference type="InterPro" id="IPR020904">
    <property type="entry name" value="Sc_DH/Rdtase_CS"/>
</dbReference>
<evidence type="ECO:0000256" key="2">
    <source>
        <dbReference type="ARBA" id="ARBA00023002"/>
    </source>
</evidence>
<protein>
    <submittedName>
        <fullName evidence="4">Short-chain dehydrogenase</fullName>
    </submittedName>
</protein>
<dbReference type="Pfam" id="PF00106">
    <property type="entry name" value="adh_short"/>
    <property type="match status" value="1"/>
</dbReference>
<dbReference type="InterPro" id="IPR057326">
    <property type="entry name" value="KR_dom"/>
</dbReference>
<dbReference type="AlphaFoldDB" id="A0A1W0B967"/>
<comment type="similarity">
    <text evidence="1">Belongs to the short-chain dehydrogenases/reductases (SDR) family.</text>
</comment>
<dbReference type="InterPro" id="IPR002347">
    <property type="entry name" value="SDR_fam"/>
</dbReference>
<feature type="domain" description="Ketoreductase" evidence="3">
    <location>
        <begin position="11"/>
        <end position="190"/>
    </location>
</feature>
<dbReference type="NCBIfam" id="NF005854">
    <property type="entry name" value="PRK07775.1"/>
    <property type="match status" value="1"/>
</dbReference>
<dbReference type="CDD" id="cd05233">
    <property type="entry name" value="SDR_c"/>
    <property type="match status" value="1"/>
</dbReference>
<dbReference type="SMART" id="SM00822">
    <property type="entry name" value="PKS_KR"/>
    <property type="match status" value="1"/>
</dbReference>
<organism evidence="4 5">
    <name type="scientific">Nocardia donostiensis</name>
    <dbReference type="NCBI Taxonomy" id="1538463"/>
    <lineage>
        <taxon>Bacteria</taxon>
        <taxon>Bacillati</taxon>
        <taxon>Actinomycetota</taxon>
        <taxon>Actinomycetes</taxon>
        <taxon>Mycobacteriales</taxon>
        <taxon>Nocardiaceae</taxon>
        <taxon>Nocardia</taxon>
    </lineage>
</organism>
<dbReference type="GO" id="GO:0016020">
    <property type="term" value="C:membrane"/>
    <property type="evidence" value="ECO:0007669"/>
    <property type="project" value="TreeGrafter"/>
</dbReference>
<dbReference type="InterPro" id="IPR036291">
    <property type="entry name" value="NAD(P)-bd_dom_sf"/>
</dbReference>
<evidence type="ECO:0000259" key="3">
    <source>
        <dbReference type="SMART" id="SM00822"/>
    </source>
</evidence>
<dbReference type="Gene3D" id="3.40.50.720">
    <property type="entry name" value="NAD(P)-binding Rossmann-like Domain"/>
    <property type="match status" value="1"/>
</dbReference>
<dbReference type="SUPFAM" id="SSF51735">
    <property type="entry name" value="NAD(P)-binding Rossmann-fold domains"/>
    <property type="match status" value="1"/>
</dbReference>
<dbReference type="STRING" id="1538463.B0T36_24345"/>
<evidence type="ECO:0000313" key="4">
    <source>
        <dbReference type="EMBL" id="ONM50716.1"/>
    </source>
</evidence>
<comment type="caution">
    <text evidence="4">The sequence shown here is derived from an EMBL/GenBank/DDBJ whole genome shotgun (WGS) entry which is preliminary data.</text>
</comment>
<dbReference type="PRINTS" id="PR00081">
    <property type="entry name" value="GDHRDH"/>
</dbReference>